<reference evidence="1" key="1">
    <citation type="journal article" date="2014" name="Int. J. Syst. Evol. Microbiol.">
        <title>Complete genome sequence of Corynebacterium casei LMG S-19264T (=DSM 44701T), isolated from a smear-ripened cheese.</title>
        <authorList>
            <consortium name="US DOE Joint Genome Institute (JGI-PGF)"/>
            <person name="Walter F."/>
            <person name="Albersmeier A."/>
            <person name="Kalinowski J."/>
            <person name="Ruckert C."/>
        </authorList>
    </citation>
    <scope>NUCLEOTIDE SEQUENCE</scope>
    <source>
        <strain evidence="1">JCM 4633</strain>
    </source>
</reference>
<dbReference type="EMBL" id="BMVB01000012">
    <property type="protein sequence ID" value="GHC57867.1"/>
    <property type="molecule type" value="Genomic_DNA"/>
</dbReference>
<evidence type="ECO:0000313" key="2">
    <source>
        <dbReference type="Proteomes" id="UP000646244"/>
    </source>
</evidence>
<dbReference type="Proteomes" id="UP000646244">
    <property type="component" value="Unassembled WGS sequence"/>
</dbReference>
<evidence type="ECO:0000313" key="1">
    <source>
        <dbReference type="EMBL" id="GHC57867.1"/>
    </source>
</evidence>
<reference evidence="1" key="2">
    <citation type="submission" date="2020-09" db="EMBL/GenBank/DDBJ databases">
        <authorList>
            <person name="Sun Q."/>
            <person name="Ohkuma M."/>
        </authorList>
    </citation>
    <scope>NUCLEOTIDE SEQUENCE</scope>
    <source>
        <strain evidence="1">JCM 4633</strain>
    </source>
</reference>
<name>A0A918TQL4_STRCJ</name>
<accession>A0A918TQL4</accession>
<sequence>MGAAPFPEGMRAAREQQAILSGMTTAPSRPACHDPADFASRLATAEDWFSAAIGAQQDGEWVLTETERRVLDDLVAATNPLHGGALPPHTGESLYVRVGRIRNWAGALRLAARAGGWELSPVTGTDPRALARPAGMADLLSGIYALAEQGDRWQELLLGTARMMNAAAPGDPLRDSTPEQAINDLHPRFRADLAAAEGFFTGPGSLDDLPQFFY</sequence>
<organism evidence="1 2">
    <name type="scientific">Streptomyces cinnamoneus</name>
    <name type="common">Streptoverticillium cinnamoneum</name>
    <dbReference type="NCBI Taxonomy" id="53446"/>
    <lineage>
        <taxon>Bacteria</taxon>
        <taxon>Bacillati</taxon>
        <taxon>Actinomycetota</taxon>
        <taxon>Actinomycetes</taxon>
        <taxon>Kitasatosporales</taxon>
        <taxon>Streptomycetaceae</taxon>
        <taxon>Streptomyces</taxon>
        <taxon>Streptomyces cinnamoneus group</taxon>
    </lineage>
</organism>
<proteinExistence type="predicted"/>
<protein>
    <submittedName>
        <fullName evidence="1">Uncharacterized protein</fullName>
    </submittedName>
</protein>
<dbReference type="AlphaFoldDB" id="A0A918TQL4"/>
<comment type="caution">
    <text evidence="1">The sequence shown here is derived from an EMBL/GenBank/DDBJ whole genome shotgun (WGS) entry which is preliminary data.</text>
</comment>
<gene>
    <name evidence="1" type="ORF">GCM10010507_38240</name>
</gene>